<evidence type="ECO:0000256" key="4">
    <source>
        <dbReference type="SAM" id="MobiDB-lite"/>
    </source>
</evidence>
<feature type="region of interest" description="Disordered" evidence="4">
    <location>
        <begin position="1"/>
        <end position="48"/>
    </location>
</feature>
<gene>
    <name evidence="5" type="ORF">EUTSA_v10022658mg</name>
</gene>
<protein>
    <recommendedName>
        <fullName evidence="7">Pentacotripeptide-repeat region of PRORP domain-containing protein</fullName>
    </recommendedName>
</protein>
<dbReference type="KEGG" id="eus:EUTSA_v10022658mg"/>
<dbReference type="PANTHER" id="PTHR47941">
    <property type="entry name" value="PENTATRICOPEPTIDE REPEAT-CONTAINING PROTEIN 3, MITOCHONDRIAL"/>
    <property type="match status" value="1"/>
</dbReference>
<name>V4M7B8_EUTSA</name>
<organism evidence="5 6">
    <name type="scientific">Eutrema salsugineum</name>
    <name type="common">Saltwater cress</name>
    <name type="synonym">Sisymbrium salsugineum</name>
    <dbReference type="NCBI Taxonomy" id="72664"/>
    <lineage>
        <taxon>Eukaryota</taxon>
        <taxon>Viridiplantae</taxon>
        <taxon>Streptophyta</taxon>
        <taxon>Embryophyta</taxon>
        <taxon>Tracheophyta</taxon>
        <taxon>Spermatophyta</taxon>
        <taxon>Magnoliopsida</taxon>
        <taxon>eudicotyledons</taxon>
        <taxon>Gunneridae</taxon>
        <taxon>Pentapetalae</taxon>
        <taxon>rosids</taxon>
        <taxon>malvids</taxon>
        <taxon>Brassicales</taxon>
        <taxon>Brassicaceae</taxon>
        <taxon>Eutremeae</taxon>
        <taxon>Eutrema</taxon>
    </lineage>
</organism>
<dbReference type="Pfam" id="PF13041">
    <property type="entry name" value="PPR_2"/>
    <property type="match status" value="2"/>
</dbReference>
<keyword evidence="2" id="KW-0677">Repeat</keyword>
<proteinExistence type="inferred from homology"/>
<feature type="compositionally biased region" description="Polar residues" evidence="4">
    <location>
        <begin position="21"/>
        <end position="33"/>
    </location>
</feature>
<evidence type="ECO:0008006" key="7">
    <source>
        <dbReference type="Google" id="ProtNLM"/>
    </source>
</evidence>
<accession>V4M7B8</accession>
<dbReference type="InterPro" id="IPR002885">
    <property type="entry name" value="PPR_rpt"/>
</dbReference>
<evidence type="ECO:0000256" key="1">
    <source>
        <dbReference type="ARBA" id="ARBA00007626"/>
    </source>
</evidence>
<dbReference type="Gramene" id="ESQ50932">
    <property type="protein sequence ID" value="ESQ50932"/>
    <property type="gene ID" value="EUTSA_v10022658mg"/>
</dbReference>
<sequence length="495" mass="56041">MSSSLLRRILLPTRKPKPDSTHSIASASLTTVSSPPPDHSNPTPSDPLISDAVSILTHHRSKSRWSTLRSLNPSGFTPSQFSEITLRLRNNPHLSLRFFLFTRRHSLCPHDIGSCSTLIHILARSRLKTDARDVIRLALRLAGGDEEEDRVSRVFRSLIKSYNRCGSAPFVFDLLIKSCLDSKEIDGAVMVMRKLRSRGIDLQISTCNALISEVSRRRDASKGYKLYREVFGLDGAKAKAKIKPNVNTFNSMMVSFYREGETEMVERIWKEMEEECSPNGYSYSVLMEAYCSRGMMMEAEKVWEEMNVHDVVAYNTMIGGLCSNLELTKAKKLFDGMRTKGIECTSLTYDHLINGYCKVGDVDSAMVVYKEMKRKGFEAEGLTIEALVVRLCDNDEHRAVEAAEIVKEAVRESEFCPSRKCYELLIKRLCEEWKMERALNIQAEMVGRGFKPCQETYKAFIDGYGKAGDEETSSLLAIELAESLKLRAEEEEKEK</sequence>
<keyword evidence="6" id="KW-1185">Reference proteome</keyword>
<dbReference type="PROSITE" id="PS51375">
    <property type="entry name" value="PPR"/>
    <property type="match status" value="5"/>
</dbReference>
<evidence type="ECO:0000313" key="6">
    <source>
        <dbReference type="Proteomes" id="UP000030689"/>
    </source>
</evidence>
<feature type="repeat" description="PPR" evidence="3">
    <location>
        <begin position="418"/>
        <end position="452"/>
    </location>
</feature>
<dbReference type="NCBIfam" id="TIGR00756">
    <property type="entry name" value="PPR"/>
    <property type="match status" value="4"/>
</dbReference>
<dbReference type="Gene3D" id="1.25.40.10">
    <property type="entry name" value="Tetratricopeptide repeat domain"/>
    <property type="match status" value="4"/>
</dbReference>
<feature type="repeat" description="PPR" evidence="3">
    <location>
        <begin position="310"/>
        <end position="344"/>
    </location>
</feature>
<evidence type="ECO:0000256" key="3">
    <source>
        <dbReference type="PROSITE-ProRule" id="PRU00708"/>
    </source>
</evidence>
<dbReference type="eggNOG" id="KOG4197">
    <property type="taxonomic scope" value="Eukaryota"/>
</dbReference>
<dbReference type="EMBL" id="KI517392">
    <property type="protein sequence ID" value="ESQ50932.1"/>
    <property type="molecule type" value="Genomic_DNA"/>
</dbReference>
<feature type="repeat" description="PPR" evidence="3">
    <location>
        <begin position="345"/>
        <end position="379"/>
    </location>
</feature>
<dbReference type="InterPro" id="IPR011990">
    <property type="entry name" value="TPR-like_helical_dom_sf"/>
</dbReference>
<dbReference type="OrthoDB" id="185373at2759"/>
<dbReference type="AlphaFoldDB" id="V4M7B8"/>
<dbReference type="OMA" id="TYRECDS"/>
<feature type="repeat" description="PPR" evidence="3">
    <location>
        <begin position="245"/>
        <end position="275"/>
    </location>
</feature>
<reference evidence="5 6" key="1">
    <citation type="journal article" date="2013" name="Front. Plant Sci.">
        <title>The Reference Genome of the Halophytic Plant Eutrema salsugineum.</title>
        <authorList>
            <person name="Yang R."/>
            <person name="Jarvis D.E."/>
            <person name="Chen H."/>
            <person name="Beilstein M.A."/>
            <person name="Grimwood J."/>
            <person name="Jenkins J."/>
            <person name="Shu S."/>
            <person name="Prochnik S."/>
            <person name="Xin M."/>
            <person name="Ma C."/>
            <person name="Schmutz J."/>
            <person name="Wing R.A."/>
            <person name="Mitchell-Olds T."/>
            <person name="Schumaker K.S."/>
            <person name="Wang X."/>
        </authorList>
    </citation>
    <scope>NUCLEOTIDE SEQUENCE [LARGE SCALE GENOMIC DNA]</scope>
</reference>
<dbReference type="Proteomes" id="UP000030689">
    <property type="component" value="Unassembled WGS sequence"/>
</dbReference>
<evidence type="ECO:0000313" key="5">
    <source>
        <dbReference type="EMBL" id="ESQ50932.1"/>
    </source>
</evidence>
<evidence type="ECO:0000256" key="2">
    <source>
        <dbReference type="ARBA" id="ARBA00022737"/>
    </source>
</evidence>
<comment type="similarity">
    <text evidence="1">Belongs to the PPR family. P subfamily.</text>
</comment>
<feature type="repeat" description="PPR" evidence="3">
    <location>
        <begin position="279"/>
        <end position="309"/>
    </location>
</feature>